<evidence type="ECO:0000256" key="1">
    <source>
        <dbReference type="SAM" id="MobiDB-lite"/>
    </source>
</evidence>
<dbReference type="EMBL" id="BLXT01002850">
    <property type="protein sequence ID" value="GFN98427.1"/>
    <property type="molecule type" value="Genomic_DNA"/>
</dbReference>
<comment type="caution">
    <text evidence="2">The sequence shown here is derived from an EMBL/GenBank/DDBJ whole genome shotgun (WGS) entry which is preliminary data.</text>
</comment>
<evidence type="ECO:0000313" key="3">
    <source>
        <dbReference type="Proteomes" id="UP000735302"/>
    </source>
</evidence>
<evidence type="ECO:0000313" key="2">
    <source>
        <dbReference type="EMBL" id="GFN98427.1"/>
    </source>
</evidence>
<protein>
    <submittedName>
        <fullName evidence="2">Uncharacterized protein</fullName>
    </submittedName>
</protein>
<dbReference type="AlphaFoldDB" id="A0AAV3ZVI5"/>
<keyword evidence="3" id="KW-1185">Reference proteome</keyword>
<proteinExistence type="predicted"/>
<accession>A0AAV3ZVI5</accession>
<sequence>MFARRSFQQIADDIYIISGDGHLQGGPSLLVTAVDLNLATAKKWLTNPPGDLQGSSVVSSSLTTDTLA</sequence>
<gene>
    <name evidence="2" type="ORF">PoB_002493300</name>
</gene>
<feature type="region of interest" description="Disordered" evidence="1">
    <location>
        <begin position="46"/>
        <end position="68"/>
    </location>
</feature>
<organism evidence="2 3">
    <name type="scientific">Plakobranchus ocellatus</name>
    <dbReference type="NCBI Taxonomy" id="259542"/>
    <lineage>
        <taxon>Eukaryota</taxon>
        <taxon>Metazoa</taxon>
        <taxon>Spiralia</taxon>
        <taxon>Lophotrochozoa</taxon>
        <taxon>Mollusca</taxon>
        <taxon>Gastropoda</taxon>
        <taxon>Heterobranchia</taxon>
        <taxon>Euthyneura</taxon>
        <taxon>Panpulmonata</taxon>
        <taxon>Sacoglossa</taxon>
        <taxon>Placobranchoidea</taxon>
        <taxon>Plakobranchidae</taxon>
        <taxon>Plakobranchus</taxon>
    </lineage>
</organism>
<name>A0AAV3ZVI5_9GAST</name>
<reference evidence="2 3" key="1">
    <citation type="journal article" date="2021" name="Elife">
        <title>Chloroplast acquisition without the gene transfer in kleptoplastic sea slugs, Plakobranchus ocellatus.</title>
        <authorList>
            <person name="Maeda T."/>
            <person name="Takahashi S."/>
            <person name="Yoshida T."/>
            <person name="Shimamura S."/>
            <person name="Takaki Y."/>
            <person name="Nagai Y."/>
            <person name="Toyoda A."/>
            <person name="Suzuki Y."/>
            <person name="Arimoto A."/>
            <person name="Ishii H."/>
            <person name="Satoh N."/>
            <person name="Nishiyama T."/>
            <person name="Hasebe M."/>
            <person name="Maruyama T."/>
            <person name="Minagawa J."/>
            <person name="Obokata J."/>
            <person name="Shigenobu S."/>
        </authorList>
    </citation>
    <scope>NUCLEOTIDE SEQUENCE [LARGE SCALE GENOMIC DNA]</scope>
</reference>
<dbReference type="Proteomes" id="UP000735302">
    <property type="component" value="Unassembled WGS sequence"/>
</dbReference>